<keyword evidence="1" id="KW-0808">Transferase</keyword>
<accession>A0ABY8FPH4</accession>
<keyword evidence="2" id="KW-1185">Reference proteome</keyword>
<keyword evidence="1" id="KW-0489">Methyltransferase</keyword>
<dbReference type="Pfam" id="PF13489">
    <property type="entry name" value="Methyltransf_23"/>
    <property type="match status" value="1"/>
</dbReference>
<evidence type="ECO:0000313" key="2">
    <source>
        <dbReference type="Proteomes" id="UP001215827"/>
    </source>
</evidence>
<dbReference type="EMBL" id="CP121106">
    <property type="protein sequence ID" value="WFL76687.1"/>
    <property type="molecule type" value="Genomic_DNA"/>
</dbReference>
<dbReference type="GO" id="GO:0008168">
    <property type="term" value="F:methyltransferase activity"/>
    <property type="evidence" value="ECO:0007669"/>
    <property type="project" value="UniProtKB-KW"/>
</dbReference>
<gene>
    <name evidence="1" type="ORF">P7228_11850</name>
</gene>
<dbReference type="Proteomes" id="UP001215827">
    <property type="component" value="Chromosome"/>
</dbReference>
<protein>
    <submittedName>
        <fullName evidence="1">Class I SAM-dependent methyltransferase</fullName>
        <ecNumber evidence="1">2.1.-.-</ecNumber>
    </submittedName>
</protein>
<evidence type="ECO:0000313" key="1">
    <source>
        <dbReference type="EMBL" id="WFL76687.1"/>
    </source>
</evidence>
<dbReference type="RefSeq" id="WP_278015448.1">
    <property type="nucleotide sequence ID" value="NZ_CP121106.1"/>
</dbReference>
<sequence>MLTYRLTAAALKAFSLNSATKHAYRQLGNAIGGRGRAAGIKPGYIERADANLALIERHGAIADGMTVLELGTGWVHWEALFTRLFYDVEFVLFDVWDNRQFAAFRTYVNALTEALPRLAPRDPARIERAGRLARQVLACTSFEEVYDLLSMRYHVDEEGLLDAIADRSIDLAISSDVMEHVPAHALPTLAASLSRVLRSGGHVAQQIVPADHLCIYARSAHPKTYLQFEDAQWSRWFENSVQYQNRWQQSDFRALFAEYGFEIVADEVVATTDTARLRIASRWKDYEKSDLDATVTRLLARKPKD</sequence>
<organism evidence="1 2">
    <name type="scientific">Altererythrobacter arenosus</name>
    <dbReference type="NCBI Taxonomy" id="3032592"/>
    <lineage>
        <taxon>Bacteria</taxon>
        <taxon>Pseudomonadati</taxon>
        <taxon>Pseudomonadota</taxon>
        <taxon>Alphaproteobacteria</taxon>
        <taxon>Sphingomonadales</taxon>
        <taxon>Erythrobacteraceae</taxon>
        <taxon>Altererythrobacter</taxon>
    </lineage>
</organism>
<name>A0ABY8FPH4_9SPHN</name>
<proteinExistence type="predicted"/>
<reference evidence="1 2" key="1">
    <citation type="submission" date="2023-03" db="EMBL/GenBank/DDBJ databases">
        <title>Altererythrobacter sp. CAU 1644 isolated from sand.</title>
        <authorList>
            <person name="Kim W."/>
        </authorList>
    </citation>
    <scope>NUCLEOTIDE SEQUENCE [LARGE SCALE GENOMIC DNA]</scope>
    <source>
        <strain evidence="1 2">CAU 1644</strain>
    </source>
</reference>
<dbReference type="SUPFAM" id="SSF53335">
    <property type="entry name" value="S-adenosyl-L-methionine-dependent methyltransferases"/>
    <property type="match status" value="1"/>
</dbReference>
<dbReference type="InterPro" id="IPR029063">
    <property type="entry name" value="SAM-dependent_MTases_sf"/>
</dbReference>
<dbReference type="EC" id="2.1.-.-" evidence="1"/>
<dbReference type="Gene3D" id="3.40.50.150">
    <property type="entry name" value="Vaccinia Virus protein VP39"/>
    <property type="match status" value="1"/>
</dbReference>
<dbReference type="GO" id="GO:0032259">
    <property type="term" value="P:methylation"/>
    <property type="evidence" value="ECO:0007669"/>
    <property type="project" value="UniProtKB-KW"/>
</dbReference>